<dbReference type="PROSITE" id="PS50041">
    <property type="entry name" value="C_TYPE_LECTIN_2"/>
    <property type="match status" value="1"/>
</dbReference>
<dbReference type="AlphaFoldDB" id="A0A443S111"/>
<accession>A0A443S111</accession>
<dbReference type="SMART" id="SM00034">
    <property type="entry name" value="CLECT"/>
    <property type="match status" value="1"/>
</dbReference>
<dbReference type="CDD" id="cd00037">
    <property type="entry name" value="CLECT"/>
    <property type="match status" value="1"/>
</dbReference>
<dbReference type="InterPro" id="IPR016186">
    <property type="entry name" value="C-type_lectin-like/link_sf"/>
</dbReference>
<dbReference type="InterPro" id="IPR001304">
    <property type="entry name" value="C-type_lectin-like"/>
</dbReference>
<dbReference type="InterPro" id="IPR050111">
    <property type="entry name" value="C-type_lectin/snaclec_domain"/>
</dbReference>
<evidence type="ECO:0000313" key="4">
    <source>
        <dbReference type="Proteomes" id="UP000288716"/>
    </source>
</evidence>
<organism evidence="3 4">
    <name type="scientific">Leptotrombidium deliense</name>
    <dbReference type="NCBI Taxonomy" id="299467"/>
    <lineage>
        <taxon>Eukaryota</taxon>
        <taxon>Metazoa</taxon>
        <taxon>Ecdysozoa</taxon>
        <taxon>Arthropoda</taxon>
        <taxon>Chelicerata</taxon>
        <taxon>Arachnida</taxon>
        <taxon>Acari</taxon>
        <taxon>Acariformes</taxon>
        <taxon>Trombidiformes</taxon>
        <taxon>Prostigmata</taxon>
        <taxon>Anystina</taxon>
        <taxon>Parasitengona</taxon>
        <taxon>Trombiculoidea</taxon>
        <taxon>Trombiculidae</taxon>
        <taxon>Leptotrombidium</taxon>
    </lineage>
</organism>
<reference evidence="3 4" key="1">
    <citation type="journal article" date="2018" name="Gigascience">
        <title>Genomes of trombidid mites reveal novel predicted allergens and laterally-transferred genes associated with secondary metabolism.</title>
        <authorList>
            <person name="Dong X."/>
            <person name="Chaisiri K."/>
            <person name="Xia D."/>
            <person name="Armstrong S.D."/>
            <person name="Fang Y."/>
            <person name="Donnelly M.J."/>
            <person name="Kadowaki T."/>
            <person name="McGarry J.W."/>
            <person name="Darby A.C."/>
            <person name="Makepeace B.L."/>
        </authorList>
    </citation>
    <scope>NUCLEOTIDE SEQUENCE [LARGE SCALE GENOMIC DNA]</scope>
    <source>
        <strain evidence="3">UoL-UT</strain>
    </source>
</reference>
<feature type="signal peptide" evidence="1">
    <location>
        <begin position="1"/>
        <end position="16"/>
    </location>
</feature>
<proteinExistence type="predicted"/>
<feature type="domain" description="C-type lectin" evidence="2">
    <location>
        <begin position="27"/>
        <end position="145"/>
    </location>
</feature>
<dbReference type="Proteomes" id="UP000288716">
    <property type="component" value="Unassembled WGS sequence"/>
</dbReference>
<dbReference type="STRING" id="299467.A0A443S111"/>
<comment type="caution">
    <text evidence="3">The sequence shown here is derived from an EMBL/GenBank/DDBJ whole genome shotgun (WGS) entry which is preliminary data.</text>
</comment>
<feature type="chain" id="PRO_5019468019" description="C-type lectin domain-containing protein" evidence="1">
    <location>
        <begin position="17"/>
        <end position="252"/>
    </location>
</feature>
<dbReference type="VEuPathDB" id="VectorBase:LDEU010831"/>
<dbReference type="EMBL" id="NCKV01013179">
    <property type="protein sequence ID" value="RWS21209.1"/>
    <property type="molecule type" value="Genomic_DNA"/>
</dbReference>
<keyword evidence="4" id="KW-1185">Reference proteome</keyword>
<evidence type="ECO:0000259" key="2">
    <source>
        <dbReference type="PROSITE" id="PS50041"/>
    </source>
</evidence>
<dbReference type="Pfam" id="PF00059">
    <property type="entry name" value="Lectin_C"/>
    <property type="match status" value="1"/>
</dbReference>
<evidence type="ECO:0000313" key="3">
    <source>
        <dbReference type="EMBL" id="RWS21209.1"/>
    </source>
</evidence>
<dbReference type="Gene3D" id="3.10.100.10">
    <property type="entry name" value="Mannose-Binding Protein A, subunit A"/>
    <property type="match status" value="1"/>
</dbReference>
<dbReference type="InterPro" id="IPR016187">
    <property type="entry name" value="CTDL_fold"/>
</dbReference>
<dbReference type="OrthoDB" id="6480597at2759"/>
<name>A0A443S111_9ACAR</name>
<gene>
    <name evidence="3" type="ORF">B4U80_11908</name>
</gene>
<protein>
    <recommendedName>
        <fullName evidence="2">C-type lectin domain-containing protein</fullName>
    </recommendedName>
</protein>
<keyword evidence="1" id="KW-0732">Signal</keyword>
<evidence type="ECO:0000256" key="1">
    <source>
        <dbReference type="SAM" id="SignalP"/>
    </source>
</evidence>
<sequence>MISALIVFLFIEATIATFYCPNGWTQYERKCFWKDLSFVSRDENLENCKKFNANLVTIRNEKENAFVHNFIKNDGWHYWLSAKRESTPHSTFKWIDGSEIKFSNWKSNPTSAESHNNVEQCVNINTRNGLWYEYDCDSYKGKVVRQMCEKEALFDCSKLDSVDDVTYKSVKNYCLQKQIDEGIDKKANEIKQDILDEIKRNDFARDFMYNQRMESCCNNVESDITAKLEEIIRLVDSRIENALKRINLHPDV</sequence>
<dbReference type="PANTHER" id="PTHR22803">
    <property type="entry name" value="MANNOSE, PHOSPHOLIPASE, LECTIN RECEPTOR RELATED"/>
    <property type="match status" value="1"/>
</dbReference>
<dbReference type="SUPFAM" id="SSF56436">
    <property type="entry name" value="C-type lectin-like"/>
    <property type="match status" value="1"/>
</dbReference>